<feature type="transmembrane region" description="Helical" evidence="1">
    <location>
        <begin position="122"/>
        <end position="141"/>
    </location>
</feature>
<evidence type="ECO:0000259" key="2">
    <source>
        <dbReference type="Pfam" id="PF07331"/>
    </source>
</evidence>
<evidence type="ECO:0000256" key="1">
    <source>
        <dbReference type="SAM" id="Phobius"/>
    </source>
</evidence>
<keyword evidence="4" id="KW-1185">Reference proteome</keyword>
<protein>
    <recommendedName>
        <fullName evidence="2">DUF1468 domain-containing protein</fullName>
    </recommendedName>
</protein>
<keyword evidence="1" id="KW-0472">Membrane</keyword>
<dbReference type="InterPro" id="IPR009936">
    <property type="entry name" value="DUF1468"/>
</dbReference>
<dbReference type="KEGG" id="ptx:ABW99_15695"/>
<accession>A0A0G3ETW2</accession>
<feature type="transmembrane region" description="Helical" evidence="1">
    <location>
        <begin position="40"/>
        <end position="62"/>
    </location>
</feature>
<dbReference type="STRING" id="445709.ABW99_15695"/>
<dbReference type="RefSeq" id="WP_047215347.1">
    <property type="nucleotide sequence ID" value="NZ_CP011568.3"/>
</dbReference>
<keyword evidence="1" id="KW-1133">Transmembrane helix</keyword>
<sequence length="151" mass="15832">MKVSNFGKRDFWAGTLFVLIGAGVYLRSRSYGIGSLSQMGSGFFPAALGVLMAIVGLLIAATSREAAVLVKPSGKALRGAGLVLLSVVAFVVVAPHLGLLPATFVSVVVAAFADSKNSARDVFLMAAVLTVFCFLVFSWGLHIQLPALSWE</sequence>
<name>A0A0G3ETW2_9BURK</name>
<organism evidence="3 4">
    <name type="scientific">Pandoraea thiooxydans</name>
    <dbReference type="NCBI Taxonomy" id="445709"/>
    <lineage>
        <taxon>Bacteria</taxon>
        <taxon>Pseudomonadati</taxon>
        <taxon>Pseudomonadota</taxon>
        <taxon>Betaproteobacteria</taxon>
        <taxon>Burkholderiales</taxon>
        <taxon>Burkholderiaceae</taxon>
        <taxon>Pandoraea</taxon>
    </lineage>
</organism>
<dbReference type="EMBL" id="CP011568">
    <property type="protein sequence ID" value="AKJ69439.1"/>
    <property type="molecule type" value="Genomic_DNA"/>
</dbReference>
<dbReference type="AlphaFoldDB" id="A0A0G3ETW2"/>
<evidence type="ECO:0000313" key="3">
    <source>
        <dbReference type="EMBL" id="AKJ69439.1"/>
    </source>
</evidence>
<feature type="domain" description="DUF1468" evidence="2">
    <location>
        <begin position="12"/>
        <end position="146"/>
    </location>
</feature>
<evidence type="ECO:0000313" key="4">
    <source>
        <dbReference type="Proteomes" id="UP000036700"/>
    </source>
</evidence>
<dbReference type="Pfam" id="PF07331">
    <property type="entry name" value="TctB"/>
    <property type="match status" value="1"/>
</dbReference>
<feature type="transmembrane region" description="Helical" evidence="1">
    <location>
        <begin position="12"/>
        <end position="28"/>
    </location>
</feature>
<proteinExistence type="predicted"/>
<keyword evidence="1" id="KW-0812">Transmembrane</keyword>
<gene>
    <name evidence="3" type="ORF">ABW99_15695</name>
</gene>
<feature type="transmembrane region" description="Helical" evidence="1">
    <location>
        <begin position="82"/>
        <end position="110"/>
    </location>
</feature>
<dbReference type="PATRIC" id="fig|445709.3.peg.3321"/>
<reference evidence="4" key="1">
    <citation type="submission" date="2015-06" db="EMBL/GenBank/DDBJ databases">
        <authorList>
            <person name="Lim Y.L."/>
            <person name="Ee R."/>
            <person name="Yong D."/>
            <person name="How K.Y."/>
            <person name="Yin W.F."/>
            <person name="Chan K.G."/>
        </authorList>
    </citation>
    <scope>NUCLEOTIDE SEQUENCE [LARGE SCALE GENOMIC DNA]</scope>
    <source>
        <strain evidence="4">DSM 25325</strain>
    </source>
</reference>
<dbReference type="Proteomes" id="UP000036700">
    <property type="component" value="Chromosome"/>
</dbReference>